<keyword evidence="7 9" id="KW-0472">Membrane</keyword>
<protein>
    <submittedName>
        <fullName evidence="11">Vacuolar protein sorting-associated protein 55-like isoform A</fullName>
    </submittedName>
</protein>
<dbReference type="GO" id="GO:0016020">
    <property type="term" value="C:membrane"/>
    <property type="evidence" value="ECO:0007669"/>
    <property type="project" value="UniProtKB-SubCell"/>
</dbReference>
<feature type="transmembrane region" description="Helical" evidence="9">
    <location>
        <begin position="496"/>
        <end position="514"/>
    </location>
</feature>
<feature type="domain" description="ALOG" evidence="10">
    <location>
        <begin position="53"/>
        <end position="142"/>
    </location>
</feature>
<keyword evidence="4 9" id="KW-0812">Transmembrane</keyword>
<dbReference type="InterPro" id="IPR019775">
    <property type="entry name" value="WD40_repeat_CS"/>
</dbReference>
<dbReference type="InterPro" id="IPR036322">
    <property type="entry name" value="WD40_repeat_dom_sf"/>
</dbReference>
<proteinExistence type="inferred from homology"/>
<evidence type="ECO:0000256" key="3">
    <source>
        <dbReference type="ARBA" id="ARBA00022574"/>
    </source>
</evidence>
<dbReference type="InterPro" id="IPR001680">
    <property type="entry name" value="WD40_rpt"/>
</dbReference>
<feature type="repeat" description="WD" evidence="8">
    <location>
        <begin position="348"/>
        <end position="382"/>
    </location>
</feature>
<dbReference type="PROSITE" id="PS50082">
    <property type="entry name" value="WD_REPEATS_2"/>
    <property type="match status" value="1"/>
</dbReference>
<evidence type="ECO:0000256" key="6">
    <source>
        <dbReference type="ARBA" id="ARBA00022989"/>
    </source>
</evidence>
<dbReference type="AlphaFoldDB" id="A0A445LEF1"/>
<feature type="transmembrane region" description="Helical" evidence="9">
    <location>
        <begin position="463"/>
        <end position="484"/>
    </location>
</feature>
<keyword evidence="6 9" id="KW-1133">Transmembrane helix</keyword>
<keyword evidence="5" id="KW-0677">Repeat</keyword>
<gene>
    <name evidence="11" type="ORF">D0Y65_007671</name>
</gene>
<dbReference type="InterPro" id="IPR007262">
    <property type="entry name" value="Vps55/LEPROT"/>
</dbReference>
<dbReference type="InterPro" id="IPR006936">
    <property type="entry name" value="ALOG_dom"/>
</dbReference>
<dbReference type="PROSITE" id="PS51697">
    <property type="entry name" value="ALOG"/>
    <property type="match status" value="1"/>
</dbReference>
<dbReference type="GO" id="GO:0032511">
    <property type="term" value="P:late endosome to vacuole transport via multivesicular body sorting pathway"/>
    <property type="evidence" value="ECO:0007669"/>
    <property type="project" value="TreeGrafter"/>
</dbReference>
<name>A0A445LEF1_GLYSO</name>
<dbReference type="InterPro" id="IPR015943">
    <property type="entry name" value="WD40/YVTN_repeat-like_dom_sf"/>
</dbReference>
<keyword evidence="12" id="KW-1185">Reference proteome</keyword>
<evidence type="ECO:0000256" key="7">
    <source>
        <dbReference type="ARBA" id="ARBA00023136"/>
    </source>
</evidence>
<evidence type="ECO:0000256" key="2">
    <source>
        <dbReference type="ARBA" id="ARBA00005645"/>
    </source>
</evidence>
<dbReference type="Gene3D" id="2.130.10.10">
    <property type="entry name" value="YVTN repeat-like/Quinoprotein amine dehydrogenase"/>
    <property type="match status" value="1"/>
</dbReference>
<sequence>MASATTTMEHQNAETMLSLYLAKKLAAKLALMKSRPVSEQEFLPESHPENHPRYLDQFGKTKVHTPICPFYGHLNPLVPCPCPLRQAWGRLDALIGRLRASFEENGGKPEAELFGARLVSLYLCEANLPVLSSLFWPTHYHFDLVLFPQQALPFPFSFLPPVSTSEVPLLSIVFFFEEPRTRCSIPAWEAYSVSAFDISESSSRTSVHCISFRVQKTQYGSKTFLLLPSGSLDTSEVSSSRRALILGVNREVMASSTQPHGTPISIAFAFASLSSRAMIFLLKASLNHGLKSLFNLEDKVDFPAKGLSLAFIWNGIKVIQRFVATVELDNNKVLILDIRVPITPFMGLSKHRTCVNAMSWSPDFGRHLCSISDDARVFIWEVMDTGFRSGNGCDVEPVMWQILSKKQKGGGSKFRRRKSLFGVCNREREQGPFSRMAMTVHASILLQILACAIYNNWWPMLSALMYVLVPMPCLFFGGGSTQFLMSRDGGGWIDAAKFLTGASAVGSIAIPIILKHAHMIETGAMLIELVSFFIFICTVLCFHQAGLDDDW</sequence>
<evidence type="ECO:0000313" key="11">
    <source>
        <dbReference type="EMBL" id="RZC21542.1"/>
    </source>
</evidence>
<evidence type="ECO:0000256" key="8">
    <source>
        <dbReference type="PROSITE-ProRule" id="PRU00221"/>
    </source>
</evidence>
<evidence type="ECO:0000256" key="4">
    <source>
        <dbReference type="ARBA" id="ARBA00022692"/>
    </source>
</evidence>
<evidence type="ECO:0000313" key="12">
    <source>
        <dbReference type="Proteomes" id="UP000289340"/>
    </source>
</evidence>
<comment type="subcellular location">
    <subcellularLocation>
        <location evidence="1">Membrane</location>
        <topology evidence="1">Multi-pass membrane protein</topology>
    </subcellularLocation>
</comment>
<evidence type="ECO:0000259" key="10">
    <source>
        <dbReference type="PROSITE" id="PS51697"/>
    </source>
</evidence>
<comment type="similarity">
    <text evidence="2">Belongs to the OB-RGRP/VPS55 family.</text>
</comment>
<reference evidence="11 12" key="1">
    <citation type="submission" date="2018-09" db="EMBL/GenBank/DDBJ databases">
        <title>A high-quality reference genome of wild soybean provides a powerful tool to mine soybean genomes.</title>
        <authorList>
            <person name="Xie M."/>
            <person name="Chung C.Y.L."/>
            <person name="Li M.-W."/>
            <person name="Wong F.-L."/>
            <person name="Chan T.-F."/>
            <person name="Lam H.-M."/>
        </authorList>
    </citation>
    <scope>NUCLEOTIDE SEQUENCE [LARGE SCALE GENOMIC DNA]</scope>
    <source>
        <strain evidence="12">cv. W05</strain>
        <tissue evidence="11">Hypocotyl of etiolated seedlings</tissue>
    </source>
</reference>
<dbReference type="Pfam" id="PF04852">
    <property type="entry name" value="ALOG_dom"/>
    <property type="match status" value="1"/>
</dbReference>
<evidence type="ECO:0000256" key="5">
    <source>
        <dbReference type="ARBA" id="ARBA00022737"/>
    </source>
</evidence>
<accession>A0A445LEF1</accession>
<dbReference type="PANTHER" id="PTHR12050">
    <property type="entry name" value="LEPTIN RECEPTOR-RELATED"/>
    <property type="match status" value="1"/>
</dbReference>
<dbReference type="Pfam" id="PF04133">
    <property type="entry name" value="Vps55"/>
    <property type="match status" value="1"/>
</dbReference>
<dbReference type="SMART" id="SM00320">
    <property type="entry name" value="WD40"/>
    <property type="match status" value="1"/>
</dbReference>
<keyword evidence="3 8" id="KW-0853">WD repeat</keyword>
<dbReference type="PROSITE" id="PS00678">
    <property type="entry name" value="WD_REPEATS_1"/>
    <property type="match status" value="1"/>
</dbReference>
<feature type="transmembrane region" description="Helical" evidence="9">
    <location>
        <begin position="436"/>
        <end position="457"/>
    </location>
</feature>
<dbReference type="SUPFAM" id="SSF50978">
    <property type="entry name" value="WD40 repeat-like"/>
    <property type="match status" value="1"/>
</dbReference>
<comment type="caution">
    <text evidence="11">The sequence shown here is derived from an EMBL/GenBank/DDBJ whole genome shotgun (WGS) entry which is preliminary data.</text>
</comment>
<dbReference type="Proteomes" id="UP000289340">
    <property type="component" value="Chromosome 3"/>
</dbReference>
<evidence type="ECO:0000256" key="9">
    <source>
        <dbReference type="SAM" id="Phobius"/>
    </source>
</evidence>
<dbReference type="PROSITE" id="PS50294">
    <property type="entry name" value="WD_REPEATS_REGION"/>
    <property type="match status" value="1"/>
</dbReference>
<dbReference type="PANTHER" id="PTHR12050:SF0">
    <property type="entry name" value="RH04491P"/>
    <property type="match status" value="1"/>
</dbReference>
<evidence type="ECO:0000256" key="1">
    <source>
        <dbReference type="ARBA" id="ARBA00004141"/>
    </source>
</evidence>
<dbReference type="EMBL" id="QZWG01000003">
    <property type="protein sequence ID" value="RZC21542.1"/>
    <property type="molecule type" value="Genomic_DNA"/>
</dbReference>
<feature type="transmembrane region" description="Helical" evidence="9">
    <location>
        <begin position="520"/>
        <end position="542"/>
    </location>
</feature>
<dbReference type="GO" id="GO:0005768">
    <property type="term" value="C:endosome"/>
    <property type="evidence" value="ECO:0007669"/>
    <property type="project" value="TreeGrafter"/>
</dbReference>
<organism evidence="11 12">
    <name type="scientific">Glycine soja</name>
    <name type="common">Wild soybean</name>
    <dbReference type="NCBI Taxonomy" id="3848"/>
    <lineage>
        <taxon>Eukaryota</taxon>
        <taxon>Viridiplantae</taxon>
        <taxon>Streptophyta</taxon>
        <taxon>Embryophyta</taxon>
        <taxon>Tracheophyta</taxon>
        <taxon>Spermatophyta</taxon>
        <taxon>Magnoliopsida</taxon>
        <taxon>eudicotyledons</taxon>
        <taxon>Gunneridae</taxon>
        <taxon>Pentapetalae</taxon>
        <taxon>rosids</taxon>
        <taxon>fabids</taxon>
        <taxon>Fabales</taxon>
        <taxon>Fabaceae</taxon>
        <taxon>Papilionoideae</taxon>
        <taxon>50 kb inversion clade</taxon>
        <taxon>NPAAA clade</taxon>
        <taxon>indigoferoid/millettioid clade</taxon>
        <taxon>Phaseoleae</taxon>
        <taxon>Glycine</taxon>
        <taxon>Glycine subgen. Soja</taxon>
    </lineage>
</organism>